<feature type="region of interest" description="Disordered" evidence="2">
    <location>
        <begin position="331"/>
        <end position="505"/>
    </location>
</feature>
<dbReference type="Pfam" id="PF10197">
    <property type="entry name" value="Cir_N"/>
    <property type="match status" value="1"/>
</dbReference>
<dbReference type="InterPro" id="IPR019339">
    <property type="entry name" value="CIR_N_dom"/>
</dbReference>
<feature type="compositionally biased region" description="Basic and acidic residues" evidence="2">
    <location>
        <begin position="424"/>
        <end position="446"/>
    </location>
</feature>
<protein>
    <submittedName>
        <fullName evidence="4">Corepressor interacting with RBPJ 1</fullName>
    </submittedName>
</protein>
<dbReference type="Proteomes" id="UP000031036">
    <property type="component" value="Unassembled WGS sequence"/>
</dbReference>
<feature type="coiled-coil region" evidence="1">
    <location>
        <begin position="29"/>
        <end position="56"/>
    </location>
</feature>
<proteinExistence type="predicted"/>
<dbReference type="GO" id="GO:0003714">
    <property type="term" value="F:transcription corepressor activity"/>
    <property type="evidence" value="ECO:0007669"/>
    <property type="project" value="InterPro"/>
</dbReference>
<dbReference type="OrthoDB" id="6253837at2759"/>
<dbReference type="GO" id="GO:0005634">
    <property type="term" value="C:nucleus"/>
    <property type="evidence" value="ECO:0007669"/>
    <property type="project" value="TreeGrafter"/>
</dbReference>
<evidence type="ECO:0000256" key="2">
    <source>
        <dbReference type="SAM" id="MobiDB-lite"/>
    </source>
</evidence>
<feature type="domain" description="CBF1-interacting co-repressor CIR N-terminal" evidence="3">
    <location>
        <begin position="13"/>
        <end position="49"/>
    </location>
</feature>
<gene>
    <name evidence="4" type="primary">CIR1</name>
    <name evidence="4" type="ORF">Tcan_05782</name>
</gene>
<dbReference type="SMART" id="SM01083">
    <property type="entry name" value="Cir_N"/>
    <property type="match status" value="1"/>
</dbReference>
<keyword evidence="5" id="KW-1185">Reference proteome</keyword>
<sequence length="505" mass="58661">MGKGFQNFMSKKDFHPSAWWNIKKVWEARQKEDMEKKRQEELRVAYEREQDILNNKALLGDEKARMGLSFMYDAPAGINKREEEKPEPKFEWQRKYTAPREDWAKNNEAIMDQPFGIQVRNVRCVKCHTWGHLNTDRECPLYNMSGNFEDAGYANNPSDLIKQLQKDRLQGKEANKRDSAKAGCSKRLKHDEGDEWEELTNEQLAQNMKDEHGLTFKSNVFSNIRAEEEITNMGRTKVEQSNMAQFLKSLSEKDRRKLLKKLSGGGDSNSKQKKRKKEKVDKEKARKAKHKKRHREERKRKDSTSASSASEWKEESDLKSYVIFRIFGVSDGRTDSYPKTDEGGTCMRGGAEKVTKSKEEEAARSKHTKHHVVAESSCSSDHGDGGRKEHCEDTPENRHLKRHSKRHLNSERPCAAESPATNRRRSDSGKRTHSEWREREIADVKRQHIGSESPSPNRGHRDKRSLNRSSGHRDRDQQDRSIVERHSPSCREEHSGRHTRDGSRR</sequence>
<dbReference type="OMA" id="WRNSHRR"/>
<evidence type="ECO:0000256" key="1">
    <source>
        <dbReference type="SAM" id="Coils"/>
    </source>
</evidence>
<reference evidence="4 5" key="1">
    <citation type="submission" date="2014-11" db="EMBL/GenBank/DDBJ databases">
        <title>Genetic blueprint of the zoonotic pathogen Toxocara canis.</title>
        <authorList>
            <person name="Zhu X.-Q."/>
            <person name="Korhonen P.K."/>
            <person name="Cai H."/>
            <person name="Young N.D."/>
            <person name="Nejsum P."/>
            <person name="von Samson-Himmelstjerna G."/>
            <person name="Boag P.R."/>
            <person name="Tan P."/>
            <person name="Li Q."/>
            <person name="Min J."/>
            <person name="Yang Y."/>
            <person name="Wang X."/>
            <person name="Fang X."/>
            <person name="Hall R.S."/>
            <person name="Hofmann A."/>
            <person name="Sternberg P.W."/>
            <person name="Jex A.R."/>
            <person name="Gasser R.B."/>
        </authorList>
    </citation>
    <scope>NUCLEOTIDE SEQUENCE [LARGE SCALE GENOMIC DNA]</scope>
    <source>
        <strain evidence="4">PN_DK_2014</strain>
    </source>
</reference>
<feature type="region of interest" description="Disordered" evidence="2">
    <location>
        <begin position="260"/>
        <end position="316"/>
    </location>
</feature>
<feature type="compositionally biased region" description="Basic and acidic residues" evidence="2">
    <location>
        <begin position="332"/>
        <end position="342"/>
    </location>
</feature>
<dbReference type="PANTHER" id="PTHR13151:SF2">
    <property type="entry name" value="COREPRESSOR INTERACTING WITH RBPJ 1"/>
    <property type="match status" value="1"/>
</dbReference>
<dbReference type="STRING" id="6265.A0A0B2W111"/>
<dbReference type="AlphaFoldDB" id="A0A0B2W111"/>
<feature type="compositionally biased region" description="Basic and acidic residues" evidence="2">
    <location>
        <begin position="471"/>
        <end position="505"/>
    </location>
</feature>
<feature type="compositionally biased region" description="Basic and acidic residues" evidence="2">
    <location>
        <begin position="381"/>
        <end position="398"/>
    </location>
</feature>
<keyword evidence="1" id="KW-0175">Coiled coil</keyword>
<dbReference type="PANTHER" id="PTHR13151">
    <property type="entry name" value="CBF1 INTERACTING COREPRESSOR CIR"/>
    <property type="match status" value="1"/>
</dbReference>
<feature type="compositionally biased region" description="Basic and acidic residues" evidence="2">
    <location>
        <begin position="350"/>
        <end position="364"/>
    </location>
</feature>
<name>A0A0B2W111_TOXCA</name>
<feature type="compositionally biased region" description="Basic residues" evidence="2">
    <location>
        <begin position="285"/>
        <end position="298"/>
    </location>
</feature>
<evidence type="ECO:0000313" key="5">
    <source>
        <dbReference type="Proteomes" id="UP000031036"/>
    </source>
</evidence>
<dbReference type="EMBL" id="JPKZ01000510">
    <property type="protein sequence ID" value="KHN86870.1"/>
    <property type="molecule type" value="Genomic_DNA"/>
</dbReference>
<evidence type="ECO:0000259" key="3">
    <source>
        <dbReference type="SMART" id="SM01083"/>
    </source>
</evidence>
<dbReference type="InterPro" id="IPR040014">
    <property type="entry name" value="CIR1"/>
</dbReference>
<evidence type="ECO:0000313" key="4">
    <source>
        <dbReference type="EMBL" id="KHN86870.1"/>
    </source>
</evidence>
<accession>A0A0B2W111</accession>
<organism evidence="4 5">
    <name type="scientific">Toxocara canis</name>
    <name type="common">Canine roundworm</name>
    <dbReference type="NCBI Taxonomy" id="6265"/>
    <lineage>
        <taxon>Eukaryota</taxon>
        <taxon>Metazoa</taxon>
        <taxon>Ecdysozoa</taxon>
        <taxon>Nematoda</taxon>
        <taxon>Chromadorea</taxon>
        <taxon>Rhabditida</taxon>
        <taxon>Spirurina</taxon>
        <taxon>Ascaridomorpha</taxon>
        <taxon>Ascaridoidea</taxon>
        <taxon>Toxocaridae</taxon>
        <taxon>Toxocara</taxon>
    </lineage>
</organism>
<comment type="caution">
    <text evidence="4">The sequence shown here is derived from an EMBL/GenBank/DDBJ whole genome shotgun (WGS) entry which is preliminary data.</text>
</comment>